<evidence type="ECO:0000313" key="3">
    <source>
        <dbReference type="Proteomes" id="UP000636479"/>
    </source>
</evidence>
<dbReference type="AlphaFoldDB" id="A0A8H6SWJ3"/>
<keyword evidence="2" id="KW-0378">Hydrolase</keyword>
<organism evidence="2 3">
    <name type="scientific">Mycena indigotica</name>
    <dbReference type="NCBI Taxonomy" id="2126181"/>
    <lineage>
        <taxon>Eukaryota</taxon>
        <taxon>Fungi</taxon>
        <taxon>Dikarya</taxon>
        <taxon>Basidiomycota</taxon>
        <taxon>Agaricomycotina</taxon>
        <taxon>Agaricomycetes</taxon>
        <taxon>Agaricomycetidae</taxon>
        <taxon>Agaricales</taxon>
        <taxon>Marasmiineae</taxon>
        <taxon>Mycenaceae</taxon>
        <taxon>Mycena</taxon>
    </lineage>
</organism>
<dbReference type="Proteomes" id="UP000636479">
    <property type="component" value="Unassembled WGS sequence"/>
</dbReference>
<accession>A0A8H6SWJ3</accession>
<dbReference type="SMART" id="SM00739">
    <property type="entry name" value="KOW"/>
    <property type="match status" value="2"/>
</dbReference>
<dbReference type="GO" id="GO:0004386">
    <property type="term" value="F:helicase activity"/>
    <property type="evidence" value="ECO:0007669"/>
    <property type="project" value="UniProtKB-KW"/>
</dbReference>
<comment type="caution">
    <text evidence="2">The sequence shown here is derived from an EMBL/GenBank/DDBJ whole genome shotgun (WGS) entry which is preliminary data.</text>
</comment>
<evidence type="ECO:0000259" key="1">
    <source>
        <dbReference type="SMART" id="SM00739"/>
    </source>
</evidence>
<dbReference type="GeneID" id="59344778"/>
<reference evidence="2" key="1">
    <citation type="submission" date="2020-05" db="EMBL/GenBank/DDBJ databases">
        <title>Mycena genomes resolve the evolution of fungal bioluminescence.</title>
        <authorList>
            <person name="Tsai I.J."/>
        </authorList>
    </citation>
    <scope>NUCLEOTIDE SEQUENCE</scope>
    <source>
        <strain evidence="2">171206Taipei</strain>
    </source>
</reference>
<keyword evidence="3" id="KW-1185">Reference proteome</keyword>
<keyword evidence="2" id="KW-0347">Helicase</keyword>
<dbReference type="EMBL" id="JACAZF010000004">
    <property type="protein sequence ID" value="KAF7307535.1"/>
    <property type="molecule type" value="Genomic_DNA"/>
</dbReference>
<feature type="domain" description="KOW" evidence="1">
    <location>
        <begin position="252"/>
        <end position="279"/>
    </location>
</feature>
<keyword evidence="2" id="KW-0547">Nucleotide-binding</keyword>
<dbReference type="OrthoDB" id="3068774at2759"/>
<evidence type="ECO:0000313" key="2">
    <source>
        <dbReference type="EMBL" id="KAF7307535.1"/>
    </source>
</evidence>
<gene>
    <name evidence="2" type="ORF">MIND_00548300</name>
</gene>
<keyword evidence="2" id="KW-0067">ATP-binding</keyword>
<protein>
    <submittedName>
        <fullName evidence="2">ATP-dependent DNA helicase</fullName>
    </submittedName>
</protein>
<proteinExistence type="predicted"/>
<dbReference type="InterPro" id="IPR005824">
    <property type="entry name" value="KOW"/>
</dbReference>
<dbReference type="RefSeq" id="XP_037222554.1">
    <property type="nucleotide sequence ID" value="XM_037362262.1"/>
</dbReference>
<name>A0A8H6SWJ3_9AGAR</name>
<feature type="domain" description="KOW" evidence="1">
    <location>
        <begin position="199"/>
        <end position="226"/>
    </location>
</feature>
<sequence length="487" mass="53958">MSLGEHHQWGRVRTQLGCLQPGQLVLRVDNELWFTDTAPLETATCFASGLDHYNLEFLFRPGRLHSVKLDVDFAIASEWVQMNVALSPRELAQWEEVDQSCIHAIPALADGPKLVAGCRVFLPLSRPSTSPFRSGIIVDTDVKGLCRVRVSYNSKLLNMLSSSLVDDLLSPIEDQHEDNDEIVVDIRHLRPHYLTGPAEIQPGGRVVILSGQHRGRVGIVERIQSAWRPAVLTITDNQVAITNVPVCHVARLFFPGDPVVVNYGLHRGKRGTIQSTFALKHLEDGLQQFPPGGAQVLVDQVVDVPTQFLLFDIPAMNFVIRTPVNVEEHWLGRPGLVGKRLDVRVLPIQRGRISATQARAVGKEGFIILSTPVTANNFDVALDVELDSKPWQVRIRPEWLQPILDIPGDFQGQWPVVVIGKDVQGRDDFMGKYATIDAGGYGTWPVQLVISGARAWFPRGSLCRASHINLPFAAWSPLGTAGYKQLP</sequence>